<dbReference type="PANTHER" id="PTHR11358">
    <property type="entry name" value="ARGINASE/AGMATINASE"/>
    <property type="match status" value="1"/>
</dbReference>
<dbReference type="PROSITE" id="PS01053">
    <property type="entry name" value="ARGINASE_1"/>
    <property type="match status" value="1"/>
</dbReference>
<dbReference type="Pfam" id="PF00491">
    <property type="entry name" value="Arginase"/>
    <property type="match status" value="1"/>
</dbReference>
<protein>
    <submittedName>
        <fullName evidence="6">Agmatinase</fullName>
    </submittedName>
</protein>
<comment type="cofactor">
    <cofactor evidence="4">
        <name>Mn(2+)</name>
        <dbReference type="ChEBI" id="CHEBI:29035"/>
    </cofactor>
    <text evidence="4">Binds 2 manganese ions per subunit.</text>
</comment>
<dbReference type="Gene3D" id="3.40.800.10">
    <property type="entry name" value="Ureohydrolase domain"/>
    <property type="match status" value="1"/>
</dbReference>
<feature type="binding site" evidence="4">
    <location>
        <position position="133"/>
    </location>
    <ligand>
        <name>Mn(2+)</name>
        <dbReference type="ChEBI" id="CHEBI:29035"/>
        <label>1</label>
    </ligand>
</feature>
<dbReference type="PIRSF" id="PIRSF036979">
    <property type="entry name" value="Arginase"/>
    <property type="match status" value="1"/>
</dbReference>
<evidence type="ECO:0000313" key="7">
    <source>
        <dbReference type="Proteomes" id="UP000231019"/>
    </source>
</evidence>
<evidence type="ECO:0000256" key="2">
    <source>
        <dbReference type="ARBA" id="ARBA00022723"/>
    </source>
</evidence>
<evidence type="ECO:0000256" key="5">
    <source>
        <dbReference type="RuleBase" id="RU003684"/>
    </source>
</evidence>
<name>A0A2M7G3N1_9BACT</name>
<evidence type="ECO:0000256" key="1">
    <source>
        <dbReference type="ARBA" id="ARBA00009227"/>
    </source>
</evidence>
<gene>
    <name evidence="6" type="primary">speB</name>
    <name evidence="6" type="ORF">COW36_13440</name>
</gene>
<sequence>MAPVFGGLEAEYCQYATSRYAVLPVPYDQTSTWLRGAEKGPDAILEASAHMELYDLETDSEPYRAGIFTDAPLICKDSPDLLFEKVLARANRLLDDGKFLITLGGNHCVPIGSSKACCERVQGPVSVLQIDAHSDMRESYEGNAYNHACAMARMKEWARPVGVGIRSMDISELENIRQARIFTAAYIHRTPGWIQEVVDALDENVYLTIDLDGLDPSIMPATGTPEPGGLLWYPTLDLLAAVIQQKNLIGFDIVELCPGENTFPSHFLAAKLVYKIIALQESKGK</sequence>
<keyword evidence="4" id="KW-0464">Manganese</keyword>
<feature type="binding site" evidence="4">
    <location>
        <position position="107"/>
    </location>
    <ligand>
        <name>Mn(2+)</name>
        <dbReference type="ChEBI" id="CHEBI:29035"/>
        <label>1</label>
    </ligand>
</feature>
<dbReference type="InterPro" id="IPR005925">
    <property type="entry name" value="Agmatinase-rel"/>
</dbReference>
<dbReference type="SUPFAM" id="SSF52768">
    <property type="entry name" value="Arginase/deacetylase"/>
    <property type="match status" value="1"/>
</dbReference>
<dbReference type="InterPro" id="IPR023696">
    <property type="entry name" value="Ureohydrolase_dom_sf"/>
</dbReference>
<dbReference type="InterPro" id="IPR006035">
    <property type="entry name" value="Ureohydrolase"/>
</dbReference>
<keyword evidence="3 5" id="KW-0378">Hydrolase</keyword>
<dbReference type="GO" id="GO:0046872">
    <property type="term" value="F:metal ion binding"/>
    <property type="evidence" value="ECO:0007669"/>
    <property type="project" value="UniProtKB-KW"/>
</dbReference>
<organism evidence="6 7">
    <name type="scientific">bacterium (Candidatus Blackallbacteria) CG17_big_fil_post_rev_8_21_14_2_50_48_46</name>
    <dbReference type="NCBI Taxonomy" id="2014261"/>
    <lineage>
        <taxon>Bacteria</taxon>
        <taxon>Candidatus Blackallbacteria</taxon>
    </lineage>
</organism>
<dbReference type="Proteomes" id="UP000231019">
    <property type="component" value="Unassembled WGS sequence"/>
</dbReference>
<dbReference type="InterPro" id="IPR020855">
    <property type="entry name" value="Ureohydrolase_Mn_BS"/>
</dbReference>
<dbReference type="EMBL" id="PFFQ01000038">
    <property type="protein sequence ID" value="PIW16331.1"/>
    <property type="molecule type" value="Genomic_DNA"/>
</dbReference>
<evidence type="ECO:0000256" key="4">
    <source>
        <dbReference type="PIRSR" id="PIRSR036979-1"/>
    </source>
</evidence>
<dbReference type="CDD" id="cd11593">
    <property type="entry name" value="Agmatinase-like_2"/>
    <property type="match status" value="1"/>
</dbReference>
<proteinExistence type="inferred from homology"/>
<evidence type="ECO:0000256" key="3">
    <source>
        <dbReference type="ARBA" id="ARBA00022801"/>
    </source>
</evidence>
<dbReference type="PROSITE" id="PS51409">
    <property type="entry name" value="ARGINASE_2"/>
    <property type="match status" value="1"/>
</dbReference>
<dbReference type="PANTHER" id="PTHR11358:SF26">
    <property type="entry name" value="GUANIDINO ACID HYDROLASE, MITOCHONDRIAL"/>
    <property type="match status" value="1"/>
</dbReference>
<dbReference type="NCBIfam" id="TIGR01230">
    <property type="entry name" value="agmatinase"/>
    <property type="match status" value="1"/>
</dbReference>
<evidence type="ECO:0000313" key="6">
    <source>
        <dbReference type="EMBL" id="PIW16331.1"/>
    </source>
</evidence>
<accession>A0A2M7G3N1</accession>
<feature type="binding site" evidence="4">
    <location>
        <position position="131"/>
    </location>
    <ligand>
        <name>Mn(2+)</name>
        <dbReference type="ChEBI" id="CHEBI:29035"/>
        <label>1</label>
    </ligand>
</feature>
<feature type="binding site" evidence="4">
    <location>
        <position position="212"/>
    </location>
    <ligand>
        <name>Mn(2+)</name>
        <dbReference type="ChEBI" id="CHEBI:29035"/>
        <label>1</label>
    </ligand>
</feature>
<feature type="binding site" evidence="4">
    <location>
        <position position="135"/>
    </location>
    <ligand>
        <name>Mn(2+)</name>
        <dbReference type="ChEBI" id="CHEBI:29035"/>
        <label>1</label>
    </ligand>
</feature>
<comment type="similarity">
    <text evidence="1">Belongs to the arginase family. Agmatinase subfamily.</text>
</comment>
<dbReference type="GO" id="GO:0008783">
    <property type="term" value="F:agmatinase activity"/>
    <property type="evidence" value="ECO:0007669"/>
    <property type="project" value="TreeGrafter"/>
</dbReference>
<dbReference type="GO" id="GO:0033389">
    <property type="term" value="P:putrescine biosynthetic process from arginine, via agmatine"/>
    <property type="evidence" value="ECO:0007669"/>
    <property type="project" value="TreeGrafter"/>
</dbReference>
<comment type="caution">
    <text evidence="6">The sequence shown here is derived from an EMBL/GenBank/DDBJ whole genome shotgun (WGS) entry which is preliminary data.</text>
</comment>
<feature type="binding site" evidence="4">
    <location>
        <position position="210"/>
    </location>
    <ligand>
        <name>Mn(2+)</name>
        <dbReference type="ChEBI" id="CHEBI:29035"/>
        <label>1</label>
    </ligand>
</feature>
<dbReference type="AlphaFoldDB" id="A0A2M7G3N1"/>
<reference evidence="6 7" key="1">
    <citation type="submission" date="2017-09" db="EMBL/GenBank/DDBJ databases">
        <title>Depth-based differentiation of microbial function through sediment-hosted aquifers and enrichment of novel symbionts in the deep terrestrial subsurface.</title>
        <authorList>
            <person name="Probst A.J."/>
            <person name="Ladd B."/>
            <person name="Jarett J.K."/>
            <person name="Geller-Mcgrath D.E."/>
            <person name="Sieber C.M."/>
            <person name="Emerson J.B."/>
            <person name="Anantharaman K."/>
            <person name="Thomas B.C."/>
            <person name="Malmstrom R."/>
            <person name="Stieglmeier M."/>
            <person name="Klingl A."/>
            <person name="Woyke T."/>
            <person name="Ryan C.M."/>
            <person name="Banfield J.F."/>
        </authorList>
    </citation>
    <scope>NUCLEOTIDE SEQUENCE [LARGE SCALE GENOMIC DNA]</scope>
    <source>
        <strain evidence="6">CG17_big_fil_post_rev_8_21_14_2_50_48_46</strain>
    </source>
</reference>
<keyword evidence="2 4" id="KW-0479">Metal-binding</keyword>